<comment type="cofactor">
    <cofactor evidence="8">
        <name>Mg(2+)</name>
        <dbReference type="ChEBI" id="CHEBI:18420"/>
    </cofactor>
</comment>
<proteinExistence type="inferred from homology"/>
<dbReference type="EC" id="3.1.26.3" evidence="8"/>
<comment type="subunit">
    <text evidence="8">Homodimer.</text>
</comment>
<evidence type="ECO:0000256" key="4">
    <source>
        <dbReference type="ARBA" id="ARBA00022722"/>
    </source>
</evidence>
<keyword evidence="8" id="KW-0699">rRNA-binding</keyword>
<keyword evidence="4 8" id="KW-0540">Nuclease</keyword>
<comment type="subcellular location">
    <subcellularLocation>
        <location evidence="8">Cytoplasm</location>
    </subcellularLocation>
</comment>
<keyword evidence="3 8" id="KW-0507">mRNA processing</keyword>
<evidence type="ECO:0000256" key="3">
    <source>
        <dbReference type="ARBA" id="ARBA00022664"/>
    </source>
</evidence>
<comment type="caution">
    <text evidence="11">The sequence shown here is derived from an EMBL/GenBank/DDBJ whole genome shotgun (WGS) entry which is preliminary data.</text>
</comment>
<evidence type="ECO:0000256" key="2">
    <source>
        <dbReference type="ARBA" id="ARBA00010183"/>
    </source>
</evidence>
<dbReference type="PROSITE" id="PS00517">
    <property type="entry name" value="RNASE_3_1"/>
    <property type="match status" value="1"/>
</dbReference>
<comment type="catalytic activity">
    <reaction evidence="1 8">
        <text>Endonucleolytic cleavage to 5'-phosphomonoester.</text>
        <dbReference type="EC" id="3.1.26.3"/>
    </reaction>
</comment>
<dbReference type="PROSITE" id="PS50137">
    <property type="entry name" value="DS_RBD"/>
    <property type="match status" value="1"/>
</dbReference>
<evidence type="ECO:0000256" key="6">
    <source>
        <dbReference type="ARBA" id="ARBA00022801"/>
    </source>
</evidence>
<feature type="active site" evidence="8">
    <location>
        <position position="77"/>
    </location>
</feature>
<dbReference type="Gene3D" id="1.10.1520.10">
    <property type="entry name" value="Ribonuclease III domain"/>
    <property type="match status" value="1"/>
</dbReference>
<evidence type="ECO:0000256" key="7">
    <source>
        <dbReference type="ARBA" id="ARBA00022884"/>
    </source>
</evidence>
<dbReference type="CDD" id="cd00593">
    <property type="entry name" value="RIBOc"/>
    <property type="match status" value="1"/>
</dbReference>
<dbReference type="Pfam" id="PF00035">
    <property type="entry name" value="dsrm"/>
    <property type="match status" value="1"/>
</dbReference>
<sequence length="264" mass="28929">MAYPTAGVGFTRVRRVSVKPYTIESNITINGNDVSDPLLGFSRRIGHEFRDASLLELALTHRSVGGSNNERLEFLGDSIVNFVIGEALFKRFPVAREGQLSRLRAGLVKGQTLAVVAREFELGECLRLGSGEMKSGGHRRDSILADALEAVIGAIYLDAGMDVARSRVLAWFGTRLESIDLHNTQKDPKTRLQEFLQSRQQALPRYEVISIEGEAHAQTFSVECHVAMLGDEPTLGEGASRRIAEQQAAELALAKIEPSKGKRG</sequence>
<dbReference type="InterPro" id="IPR000999">
    <property type="entry name" value="RNase_III_dom"/>
</dbReference>
<evidence type="ECO:0000313" key="11">
    <source>
        <dbReference type="EMBL" id="GHB08268.1"/>
    </source>
</evidence>
<evidence type="ECO:0000259" key="9">
    <source>
        <dbReference type="PROSITE" id="PS50137"/>
    </source>
</evidence>
<evidence type="ECO:0000256" key="1">
    <source>
        <dbReference type="ARBA" id="ARBA00000109"/>
    </source>
</evidence>
<dbReference type="Pfam" id="PF14622">
    <property type="entry name" value="Ribonucleas_3_3"/>
    <property type="match status" value="1"/>
</dbReference>
<dbReference type="InterPro" id="IPR014720">
    <property type="entry name" value="dsRBD_dom"/>
</dbReference>
<dbReference type="PROSITE" id="PS50142">
    <property type="entry name" value="RNASE_3_2"/>
    <property type="match status" value="1"/>
</dbReference>
<evidence type="ECO:0000256" key="5">
    <source>
        <dbReference type="ARBA" id="ARBA00022759"/>
    </source>
</evidence>
<keyword evidence="5 8" id="KW-0255">Endonuclease</keyword>
<dbReference type="PANTHER" id="PTHR11207">
    <property type="entry name" value="RIBONUCLEASE III"/>
    <property type="match status" value="1"/>
</dbReference>
<dbReference type="SUPFAM" id="SSF54768">
    <property type="entry name" value="dsRNA-binding domain-like"/>
    <property type="match status" value="1"/>
</dbReference>
<protein>
    <recommendedName>
        <fullName evidence="8">Ribonuclease 3</fullName>
        <ecNumber evidence="8">3.1.26.3</ecNumber>
    </recommendedName>
    <alternativeName>
        <fullName evidence="8">Ribonuclease III</fullName>
        <shortName evidence="8">RNase III</shortName>
    </alternativeName>
</protein>
<reference evidence="12" key="1">
    <citation type="journal article" date="2019" name="Int. J. Syst. Evol. Microbiol.">
        <title>The Global Catalogue of Microorganisms (GCM) 10K type strain sequencing project: providing services to taxonomists for standard genome sequencing and annotation.</title>
        <authorList>
            <consortium name="The Broad Institute Genomics Platform"/>
            <consortium name="The Broad Institute Genome Sequencing Center for Infectious Disease"/>
            <person name="Wu L."/>
            <person name="Ma J."/>
        </authorList>
    </citation>
    <scope>NUCLEOTIDE SEQUENCE [LARGE SCALE GENOMIC DNA]</scope>
    <source>
        <strain evidence="12">KCTC 32998</strain>
    </source>
</reference>
<gene>
    <name evidence="8 11" type="primary">rnc</name>
    <name evidence="11" type="ORF">GCM10009038_02110</name>
</gene>
<dbReference type="InterPro" id="IPR036389">
    <property type="entry name" value="RNase_III_sf"/>
</dbReference>
<evidence type="ECO:0000259" key="10">
    <source>
        <dbReference type="PROSITE" id="PS50142"/>
    </source>
</evidence>
<comment type="function">
    <text evidence="8">Digests double-stranded RNA. Involved in the processing of primary rRNA transcript to yield the immediate precursors to the large and small rRNAs (23S and 16S). Processes some mRNAs, and tRNAs when they are encoded in the rRNA operon. Processes pre-crRNA and tracrRNA of type II CRISPR loci if present in the organism.</text>
</comment>
<keyword evidence="8" id="KW-0819">tRNA processing</keyword>
<feature type="binding site" evidence="8">
    <location>
        <position position="73"/>
    </location>
    <ligand>
        <name>Mg(2+)</name>
        <dbReference type="ChEBI" id="CHEBI:18420"/>
    </ligand>
</feature>
<keyword evidence="12" id="KW-1185">Reference proteome</keyword>
<dbReference type="SMART" id="SM00535">
    <property type="entry name" value="RIBOc"/>
    <property type="match status" value="1"/>
</dbReference>
<dbReference type="Proteomes" id="UP000646745">
    <property type="component" value="Unassembled WGS sequence"/>
</dbReference>
<feature type="binding site" evidence="8">
    <location>
        <position position="149"/>
    </location>
    <ligand>
        <name>Mg(2+)</name>
        <dbReference type="ChEBI" id="CHEBI:18420"/>
    </ligand>
</feature>
<dbReference type="CDD" id="cd10845">
    <property type="entry name" value="DSRM_RNAse_III_family"/>
    <property type="match status" value="1"/>
</dbReference>
<dbReference type="SMART" id="SM00358">
    <property type="entry name" value="DSRM"/>
    <property type="match status" value="1"/>
</dbReference>
<keyword evidence="7 8" id="KW-0694">RNA-binding</keyword>
<dbReference type="EMBL" id="BMZI01000001">
    <property type="protein sequence ID" value="GHB08268.1"/>
    <property type="molecule type" value="Genomic_DNA"/>
</dbReference>
<keyword evidence="8" id="KW-0698">rRNA processing</keyword>
<comment type="similarity">
    <text evidence="2">Belongs to the ribonuclease III family.</text>
</comment>
<dbReference type="HAMAP" id="MF_00104">
    <property type="entry name" value="RNase_III"/>
    <property type="match status" value="1"/>
</dbReference>
<dbReference type="SUPFAM" id="SSF69065">
    <property type="entry name" value="RNase III domain-like"/>
    <property type="match status" value="1"/>
</dbReference>
<feature type="domain" description="RNase III" evidence="10">
    <location>
        <begin position="38"/>
        <end position="160"/>
    </location>
</feature>
<dbReference type="Gene3D" id="3.30.160.20">
    <property type="match status" value="1"/>
</dbReference>
<keyword evidence="6 8" id="KW-0378">Hydrolase</keyword>
<evidence type="ECO:0000256" key="8">
    <source>
        <dbReference type="HAMAP-Rule" id="MF_00104"/>
    </source>
</evidence>
<keyword evidence="8" id="KW-0479">Metal-binding</keyword>
<organism evidence="11 12">
    <name type="scientific">Salinicola rhizosphaerae</name>
    <dbReference type="NCBI Taxonomy" id="1443141"/>
    <lineage>
        <taxon>Bacteria</taxon>
        <taxon>Pseudomonadati</taxon>
        <taxon>Pseudomonadota</taxon>
        <taxon>Gammaproteobacteria</taxon>
        <taxon>Oceanospirillales</taxon>
        <taxon>Halomonadaceae</taxon>
        <taxon>Salinicola</taxon>
    </lineage>
</organism>
<keyword evidence="8" id="KW-0963">Cytoplasm</keyword>
<dbReference type="NCBIfam" id="TIGR02191">
    <property type="entry name" value="RNaseIII"/>
    <property type="match status" value="1"/>
</dbReference>
<feature type="active site" evidence="8">
    <location>
        <position position="149"/>
    </location>
</feature>
<accession>A0ABQ3DSZ0</accession>
<feature type="domain" description="DRBM" evidence="9">
    <location>
        <begin position="187"/>
        <end position="258"/>
    </location>
</feature>
<keyword evidence="8" id="KW-0460">Magnesium</keyword>
<feature type="binding site" evidence="8">
    <location>
        <position position="146"/>
    </location>
    <ligand>
        <name>Mg(2+)</name>
        <dbReference type="ChEBI" id="CHEBI:18420"/>
    </ligand>
</feature>
<name>A0ABQ3DSZ0_9GAMM</name>
<evidence type="ECO:0000313" key="12">
    <source>
        <dbReference type="Proteomes" id="UP000646745"/>
    </source>
</evidence>
<dbReference type="InterPro" id="IPR011907">
    <property type="entry name" value="RNase_III"/>
</dbReference>
<dbReference type="PANTHER" id="PTHR11207:SF0">
    <property type="entry name" value="RIBONUCLEASE 3"/>
    <property type="match status" value="1"/>
</dbReference>